<evidence type="ECO:0000313" key="7">
    <source>
        <dbReference type="Proteomes" id="UP000294215"/>
    </source>
</evidence>
<dbReference type="InterPro" id="IPR005119">
    <property type="entry name" value="LysR_subst-bd"/>
</dbReference>
<dbReference type="InterPro" id="IPR058163">
    <property type="entry name" value="LysR-type_TF_proteobact-type"/>
</dbReference>
<dbReference type="GO" id="GO:0043565">
    <property type="term" value="F:sequence-specific DNA binding"/>
    <property type="evidence" value="ECO:0007669"/>
    <property type="project" value="TreeGrafter"/>
</dbReference>
<dbReference type="InterPro" id="IPR036390">
    <property type="entry name" value="WH_DNA-bd_sf"/>
</dbReference>
<dbReference type="SUPFAM" id="SSF46785">
    <property type="entry name" value="Winged helix' DNA-binding domain"/>
    <property type="match status" value="1"/>
</dbReference>
<keyword evidence="6" id="KW-0614">Plasmid</keyword>
<dbReference type="GO" id="GO:0006351">
    <property type="term" value="P:DNA-templated transcription"/>
    <property type="evidence" value="ECO:0007669"/>
    <property type="project" value="TreeGrafter"/>
</dbReference>
<evidence type="ECO:0000256" key="3">
    <source>
        <dbReference type="ARBA" id="ARBA00023125"/>
    </source>
</evidence>
<evidence type="ECO:0000259" key="5">
    <source>
        <dbReference type="PROSITE" id="PS50931"/>
    </source>
</evidence>
<protein>
    <submittedName>
        <fullName evidence="6">LysR family transcriptional regulator</fullName>
    </submittedName>
</protein>
<dbReference type="EMBL" id="SIMR01000002">
    <property type="protein sequence ID" value="TBC07077.1"/>
    <property type="molecule type" value="Genomic_DNA"/>
</dbReference>
<evidence type="ECO:0000256" key="1">
    <source>
        <dbReference type="ARBA" id="ARBA00009437"/>
    </source>
</evidence>
<feature type="domain" description="HTH lysR-type" evidence="5">
    <location>
        <begin position="5"/>
        <end position="62"/>
    </location>
</feature>
<dbReference type="PANTHER" id="PTHR30537">
    <property type="entry name" value="HTH-TYPE TRANSCRIPTIONAL REGULATOR"/>
    <property type="match status" value="1"/>
</dbReference>
<dbReference type="Pfam" id="PF00126">
    <property type="entry name" value="HTH_1"/>
    <property type="match status" value="1"/>
</dbReference>
<reference evidence="6 7" key="1">
    <citation type="submission" date="2019-02" db="EMBL/GenBank/DDBJ databases">
        <title>The genomic architecture of introgression among sibling species of bacteria.</title>
        <authorList>
            <person name="Cavassim M.I.A."/>
            <person name="Moeskjaer S."/>
            <person name="Moslemi C."/>
            <person name="Fields B."/>
            <person name="Bachmann A."/>
            <person name="Vilhjalmsson B."/>
            <person name="Schierup M.H."/>
            <person name="Young J.P.W."/>
            <person name="Andersen S.U."/>
        </authorList>
    </citation>
    <scope>NUCLEOTIDE SEQUENCE [LARGE SCALE GENOMIC DNA]</scope>
    <source>
        <strain evidence="6 7">SM92</strain>
        <plasmid evidence="6">pSM92_Rh01</plasmid>
    </source>
</reference>
<dbReference type="PROSITE" id="PS50931">
    <property type="entry name" value="HTH_LYSR"/>
    <property type="match status" value="1"/>
</dbReference>
<name>A0AB38HXC8_9HYPH</name>
<evidence type="ECO:0000313" key="6">
    <source>
        <dbReference type="EMBL" id="TBC07077.1"/>
    </source>
</evidence>
<sequence length="305" mass="34483">MVTFPPLHMLKVFESVARQGQLRGTAAELNITIGAVSHQLKALQEHLGVALFEKQGRRLVLTERGARLQRAVSRGLADIGQGIRDVLNDDAGEKQEATLRLFLPPILTSTWMSLRIFAFLEDNPHIRLKMEFGIVFEAIDWRRTDAAIVYGNPPWPGLWWRMLHGIRLMPFCSPRLLHGLNPIRLPSDVLAHRLLHEDDGTEWRRWLAQARLPYPGPPDVQFNDFGMILQAARDGHGVALVDDVVTARDVDEGRLVQALSLSVPAAKNYHCLCMEENLSNPAIGLFIDWLVEQSETQMLRLQFTP</sequence>
<comment type="similarity">
    <text evidence="1">Belongs to the LysR transcriptional regulatory family.</text>
</comment>
<evidence type="ECO:0000256" key="2">
    <source>
        <dbReference type="ARBA" id="ARBA00023015"/>
    </source>
</evidence>
<dbReference type="InterPro" id="IPR000847">
    <property type="entry name" value="LysR_HTH_N"/>
</dbReference>
<dbReference type="Gene3D" id="3.40.190.10">
    <property type="entry name" value="Periplasmic binding protein-like II"/>
    <property type="match status" value="2"/>
</dbReference>
<dbReference type="RefSeq" id="WP_130690657.1">
    <property type="nucleotide sequence ID" value="NZ_SIMR01000002.1"/>
</dbReference>
<geneLocation type="plasmid" evidence="6">
    <name>pSM92_Rh01</name>
</geneLocation>
<evidence type="ECO:0000256" key="4">
    <source>
        <dbReference type="ARBA" id="ARBA00023163"/>
    </source>
</evidence>
<dbReference type="Proteomes" id="UP000294215">
    <property type="component" value="Unassembled WGS sequence"/>
</dbReference>
<proteinExistence type="inferred from homology"/>
<keyword evidence="4" id="KW-0804">Transcription</keyword>
<keyword evidence="2" id="KW-0805">Transcription regulation</keyword>
<dbReference type="AlphaFoldDB" id="A0AB38HXC8"/>
<dbReference type="GO" id="GO:0003700">
    <property type="term" value="F:DNA-binding transcription factor activity"/>
    <property type="evidence" value="ECO:0007669"/>
    <property type="project" value="InterPro"/>
</dbReference>
<dbReference type="Pfam" id="PF03466">
    <property type="entry name" value="LysR_substrate"/>
    <property type="match status" value="1"/>
</dbReference>
<keyword evidence="3" id="KW-0238">DNA-binding</keyword>
<accession>A0AB38HXC8</accession>
<comment type="caution">
    <text evidence="6">The sequence shown here is derived from an EMBL/GenBank/DDBJ whole genome shotgun (WGS) entry which is preliminary data.</text>
</comment>
<gene>
    <name evidence="6" type="ORF">ELH40_27695</name>
</gene>
<organism evidence="6 7">
    <name type="scientific">Rhizobium ruizarguesonis</name>
    <dbReference type="NCBI Taxonomy" id="2081791"/>
    <lineage>
        <taxon>Bacteria</taxon>
        <taxon>Pseudomonadati</taxon>
        <taxon>Pseudomonadota</taxon>
        <taxon>Alphaproteobacteria</taxon>
        <taxon>Hyphomicrobiales</taxon>
        <taxon>Rhizobiaceae</taxon>
        <taxon>Rhizobium/Agrobacterium group</taxon>
        <taxon>Rhizobium</taxon>
    </lineage>
</organism>
<dbReference type="PANTHER" id="PTHR30537:SF79">
    <property type="entry name" value="TRANSCRIPTIONAL REGULATOR-RELATED"/>
    <property type="match status" value="1"/>
</dbReference>
<dbReference type="InterPro" id="IPR036388">
    <property type="entry name" value="WH-like_DNA-bd_sf"/>
</dbReference>
<dbReference type="SUPFAM" id="SSF53850">
    <property type="entry name" value="Periplasmic binding protein-like II"/>
    <property type="match status" value="1"/>
</dbReference>
<dbReference type="Gene3D" id="1.10.10.10">
    <property type="entry name" value="Winged helix-like DNA-binding domain superfamily/Winged helix DNA-binding domain"/>
    <property type="match status" value="1"/>
</dbReference>